<evidence type="ECO:0000259" key="5">
    <source>
        <dbReference type="PROSITE" id="PS51206"/>
    </source>
</evidence>
<evidence type="ECO:0000313" key="6">
    <source>
        <dbReference type="EMBL" id="EAT16965.1"/>
    </source>
</evidence>
<evidence type="ECO:0000256" key="3">
    <source>
        <dbReference type="ARBA" id="ARBA00022840"/>
    </source>
</evidence>
<dbReference type="EMBL" id="AAEW02000002">
    <property type="protein sequence ID" value="EAT16965.1"/>
    <property type="molecule type" value="Genomic_DNA"/>
</dbReference>
<sequence>MEHEKSPVLPDFEADPLPLEKGPELDCDTLQTDYGNALRIKFYFDRLIFFHHAQKNWFRWTGCHWQRDTNQCLTLQIVEAIRKILTVEIPWLRYLKEDKQRDDIAFPDTSFVEKSLSRSKIRAAGLLAADLMPLPAHLDAHKELLNCQNGTVDLKSGELKDHDREDYLTKIAPFAFEKDAQCPRFIAFLERAFPDNPEGIAFIQKIFGYSLTGDVSEKKIFILWGAAGNNGKTLLFNVFRGILGQCFCVQLASESLVSGRINAIRSDIAKLIGYRFVTASETDRRYKFNEALIKLLTGGDALTARHPHEREFEFTPELKLFIGTNAKPEFTLSDQAMLNRVCIIPFHVSIPPEEQDKQLTQKLINEEGEGILAWAIEGARLWAKEGLGENPFDQDSASVITPVITIDQFIKACCTQNPGDREKTHDLMTAFNLYKEHTGDESPAVNVKAFSNMIKGFGTEAKHHRDGNYREHIALNAFGRSFLRDSSEPETLDDTPVH</sequence>
<dbReference type="SMART" id="SM00885">
    <property type="entry name" value="D5_N"/>
    <property type="match status" value="1"/>
</dbReference>
<dbReference type="PANTHER" id="PTHR35372">
    <property type="entry name" value="ATP BINDING PROTEIN-RELATED"/>
    <property type="match status" value="1"/>
</dbReference>
<evidence type="ECO:0000256" key="4">
    <source>
        <dbReference type="SAM" id="MobiDB-lite"/>
    </source>
</evidence>
<dbReference type="SUPFAM" id="SSF52540">
    <property type="entry name" value="P-loop containing nucleoside triphosphate hydrolases"/>
    <property type="match status" value="1"/>
</dbReference>
<keyword evidence="1" id="KW-0547">Nucleotide-binding</keyword>
<dbReference type="OrthoDB" id="9763644at2"/>
<feature type="region of interest" description="Disordered" evidence="4">
    <location>
        <begin position="1"/>
        <end position="20"/>
    </location>
</feature>
<evidence type="ECO:0000256" key="1">
    <source>
        <dbReference type="ARBA" id="ARBA00022741"/>
    </source>
</evidence>
<name>Q1K3K9_DESA6</name>
<dbReference type="AlphaFoldDB" id="Q1K3K9"/>
<comment type="caution">
    <text evidence="6">The sequence shown here is derived from an EMBL/GenBank/DDBJ whole genome shotgun (WGS) entry which is preliminary data.</text>
</comment>
<keyword evidence="3" id="KW-0067">ATP-binding</keyword>
<dbReference type="InterPro" id="IPR014015">
    <property type="entry name" value="Helicase_SF3_DNA-vir"/>
</dbReference>
<proteinExistence type="predicted"/>
<reference evidence="6" key="1">
    <citation type="submission" date="2006-05" db="EMBL/GenBank/DDBJ databases">
        <title>Annotation of the draft genome assembly of Desulfuromonas acetoxidans DSM 684.</title>
        <authorList>
            <consortium name="US DOE Joint Genome Institute (JGI-ORNL)"/>
            <person name="Larimer F."/>
            <person name="Land M."/>
            <person name="Hauser L."/>
        </authorList>
    </citation>
    <scope>NUCLEOTIDE SEQUENCE [LARGE SCALE GENOMIC DNA]</scope>
    <source>
        <strain evidence="6">DSM 684</strain>
    </source>
</reference>
<dbReference type="Gene3D" id="3.40.50.300">
    <property type="entry name" value="P-loop containing nucleotide triphosphate hydrolases"/>
    <property type="match status" value="1"/>
</dbReference>
<reference evidence="6" key="2">
    <citation type="submission" date="2006-05" db="EMBL/GenBank/DDBJ databases">
        <title>Sequencing of the draft genome and assembly of Desulfuromonas acetoxidans DSM 684.</title>
        <authorList>
            <consortium name="US DOE Joint Genome Institute (JGI-PGF)"/>
            <person name="Copeland A."/>
            <person name="Lucas S."/>
            <person name="Lapidus A."/>
            <person name="Barry K."/>
            <person name="Detter J.C."/>
            <person name="Glavina del Rio T."/>
            <person name="Hammon N."/>
            <person name="Israni S."/>
            <person name="Dalin E."/>
            <person name="Tice H."/>
            <person name="Bruce D."/>
            <person name="Pitluck S."/>
            <person name="Richardson P."/>
        </authorList>
    </citation>
    <scope>NUCLEOTIDE SEQUENCE [LARGE SCALE GENOMIC DNA]</scope>
    <source>
        <strain evidence="6">DSM 684</strain>
    </source>
</reference>
<dbReference type="NCBIfam" id="TIGR01613">
    <property type="entry name" value="primase_Cterm"/>
    <property type="match status" value="1"/>
</dbReference>
<dbReference type="GO" id="GO:0005524">
    <property type="term" value="F:ATP binding"/>
    <property type="evidence" value="ECO:0007669"/>
    <property type="project" value="UniProtKB-KW"/>
</dbReference>
<protein>
    <submittedName>
        <fullName evidence="6">Phage/plasmid primase P4-like</fullName>
    </submittedName>
</protein>
<keyword evidence="7" id="KW-1185">Reference proteome</keyword>
<dbReference type="InterPro" id="IPR006500">
    <property type="entry name" value="Helicase_put_C_phage/plasmid"/>
</dbReference>
<accession>Q1K3K9</accession>
<dbReference type="PROSITE" id="PS51206">
    <property type="entry name" value="SF3_HELICASE_1"/>
    <property type="match status" value="1"/>
</dbReference>
<dbReference type="GO" id="GO:0016787">
    <property type="term" value="F:hydrolase activity"/>
    <property type="evidence" value="ECO:0007669"/>
    <property type="project" value="UniProtKB-KW"/>
</dbReference>
<dbReference type="Proteomes" id="UP000005695">
    <property type="component" value="Unassembled WGS sequence"/>
</dbReference>
<feature type="domain" description="SF3 helicase" evidence="5">
    <location>
        <begin position="198"/>
        <end position="359"/>
    </location>
</feature>
<evidence type="ECO:0000256" key="2">
    <source>
        <dbReference type="ARBA" id="ARBA00022801"/>
    </source>
</evidence>
<dbReference type="InterPro" id="IPR014818">
    <property type="entry name" value="Phage/plasmid_primase_P4_C"/>
</dbReference>
<dbReference type="InterPro" id="IPR027417">
    <property type="entry name" value="P-loop_NTPase"/>
</dbReference>
<dbReference type="InterPro" id="IPR051620">
    <property type="entry name" value="ORF904-like_C"/>
</dbReference>
<organism evidence="6 7">
    <name type="scientific">Desulfuromonas acetoxidans (strain DSM 684 / 11070)</name>
    <dbReference type="NCBI Taxonomy" id="281689"/>
    <lineage>
        <taxon>Bacteria</taxon>
        <taxon>Pseudomonadati</taxon>
        <taxon>Thermodesulfobacteriota</taxon>
        <taxon>Desulfuromonadia</taxon>
        <taxon>Desulfuromonadales</taxon>
        <taxon>Desulfuromonadaceae</taxon>
        <taxon>Desulfuromonas</taxon>
    </lineage>
</organism>
<keyword evidence="2" id="KW-0378">Hydrolase</keyword>
<evidence type="ECO:0000313" key="7">
    <source>
        <dbReference type="Proteomes" id="UP000005695"/>
    </source>
</evidence>
<dbReference type="RefSeq" id="WP_005997812.1">
    <property type="nucleotide sequence ID" value="NZ_AAEW02000002.1"/>
</dbReference>
<dbReference type="Pfam" id="PF08706">
    <property type="entry name" value="D5_N"/>
    <property type="match status" value="1"/>
</dbReference>
<dbReference type="PANTHER" id="PTHR35372:SF2">
    <property type="entry name" value="SF3 HELICASE DOMAIN-CONTAINING PROTEIN"/>
    <property type="match status" value="1"/>
</dbReference>
<gene>
    <name evidence="6" type="ORF">Dace_2831</name>
</gene>